<sequence length="65" mass="7272">MTVAFILTGLAATFVIGFLLGDRRGVKQCNAILDENWRELMKSIREDGLPQPAEREETVTQATIH</sequence>
<dbReference type="EMBL" id="CP062229">
    <property type="protein sequence ID" value="UVC12888.1"/>
    <property type="molecule type" value="Genomic_DNA"/>
</dbReference>
<gene>
    <name evidence="1" type="ORF">IHQ72_19145</name>
</gene>
<proteinExistence type="predicted"/>
<dbReference type="Proteomes" id="UP001058098">
    <property type="component" value="Chromosome"/>
</dbReference>
<evidence type="ECO:0000313" key="2">
    <source>
        <dbReference type="Proteomes" id="UP001058098"/>
    </source>
</evidence>
<protein>
    <submittedName>
        <fullName evidence="1">Uncharacterized protein</fullName>
    </submittedName>
</protein>
<evidence type="ECO:0000313" key="1">
    <source>
        <dbReference type="EMBL" id="UVC12888.1"/>
    </source>
</evidence>
<name>A0ABY5QPE9_9HYPH</name>
<reference evidence="1" key="1">
    <citation type="submission" date="2020-09" db="EMBL/GenBank/DDBJ databases">
        <title>Rhizobia associated with sainfoin plants.</title>
        <authorList>
            <person name="Asharfi S."/>
            <person name="Kuzmanovic N."/>
            <person name="Bunk B."/>
            <person name="Sproeer C."/>
            <person name="Becker M."/>
            <person name="Thuenen T."/>
        </authorList>
    </citation>
    <scope>NUCLEOTIDE SEQUENCE</scope>
    <source>
        <strain evidence="1">OM4</strain>
    </source>
</reference>
<accession>A0ABY5QPE9</accession>
<dbReference type="RefSeq" id="WP_258116556.1">
    <property type="nucleotide sequence ID" value="NZ_CP062229.1"/>
</dbReference>
<keyword evidence="2" id="KW-1185">Reference proteome</keyword>
<organism evidence="1 2">
    <name type="scientific">Mesorhizobium onobrychidis</name>
    <dbReference type="NCBI Taxonomy" id="2775404"/>
    <lineage>
        <taxon>Bacteria</taxon>
        <taxon>Pseudomonadati</taxon>
        <taxon>Pseudomonadota</taxon>
        <taxon>Alphaproteobacteria</taxon>
        <taxon>Hyphomicrobiales</taxon>
        <taxon>Phyllobacteriaceae</taxon>
        <taxon>Mesorhizobium</taxon>
    </lineage>
</organism>